<feature type="region of interest" description="Disordered" evidence="2">
    <location>
        <begin position="591"/>
        <end position="625"/>
    </location>
</feature>
<dbReference type="STRING" id="37546.A0A1B0FB93"/>
<feature type="compositionally biased region" description="Polar residues" evidence="2">
    <location>
        <begin position="602"/>
        <end position="615"/>
    </location>
</feature>
<feature type="coiled-coil region" evidence="1">
    <location>
        <begin position="635"/>
        <end position="662"/>
    </location>
</feature>
<dbReference type="EMBL" id="CCAG010017823">
    <property type="status" value="NOT_ANNOTATED_CDS"/>
    <property type="molecule type" value="Genomic_DNA"/>
</dbReference>
<protein>
    <submittedName>
        <fullName evidence="3">Uncharacterized protein</fullName>
    </submittedName>
</protein>
<proteinExistence type="predicted"/>
<evidence type="ECO:0000313" key="4">
    <source>
        <dbReference type="Proteomes" id="UP000092444"/>
    </source>
</evidence>
<dbReference type="EnsemblMetazoa" id="GMOY000798-RA">
    <property type="protein sequence ID" value="GMOY000798-PA"/>
    <property type="gene ID" value="GMOY000798"/>
</dbReference>
<organism evidence="3 4">
    <name type="scientific">Glossina morsitans morsitans</name>
    <name type="common">Savannah tsetse fly</name>
    <dbReference type="NCBI Taxonomy" id="37546"/>
    <lineage>
        <taxon>Eukaryota</taxon>
        <taxon>Metazoa</taxon>
        <taxon>Ecdysozoa</taxon>
        <taxon>Arthropoda</taxon>
        <taxon>Hexapoda</taxon>
        <taxon>Insecta</taxon>
        <taxon>Pterygota</taxon>
        <taxon>Neoptera</taxon>
        <taxon>Endopterygota</taxon>
        <taxon>Diptera</taxon>
        <taxon>Brachycera</taxon>
        <taxon>Muscomorpha</taxon>
        <taxon>Hippoboscoidea</taxon>
        <taxon>Glossinidae</taxon>
        <taxon>Glossina</taxon>
    </lineage>
</organism>
<feature type="compositionally biased region" description="Basic and acidic residues" evidence="2">
    <location>
        <begin position="591"/>
        <end position="601"/>
    </location>
</feature>
<sequence length="770" mass="82679">MANENDTQQQQQANITECQAEVDGNADNFKNFTQNADGENKDESSKVKVTHTKDNAENDLPTAAITKLNDLVADLGVSGSRSQLSVGFGDYTNIRATSGPMGVREGLATQLSLDSCQDAINAGAQQNVHQQQPHPTQNSSFSFKHFLSNCSVLTAPSSTVTSLDPSSTDIGNNGTTTITSTMATKSLQTSTGARPKVPQTNLVSSTATSSLSVGGGPDGLNSNASKMKRSPRFSSFDSQASLAEYAGATATYTDLASTADSSTDYRLYPDDREHDGFTGKYTTTFKSGTFYYFCALDWNLPPTNGSTNTSASDYERGSQYVPRSYSNYDMPRPQTSPRRRIGVGSIRENHRPTRLALNINSTTPGASGSGNVCSGAKLKLDLPLQQQSTSQSGSVISSGGGILRKNAVSSRPDFPPAALPPGVAAALPDFVQDHWMDSWYSHDMHVNSPPTSPAGGFFSEMTGASGDAGADSDGGVVKLNTENNNRDGPYISTLTANSASLSMGLPESNSTVGSKMLPDFLSDGPIIHSSQRLADIATGLPSNTVGSPEEPTISTQLSRLRDDNERLQRELNEMRTALNEQTRRANDLERQLMKQTEKPSEKTQYPNKEGTTTKSCNDEDGESFKRRTSTVHNHVAKLKQQISQLTAEVEMLRREKELMREEGAVGGCSLPNCDRSYAAAATASGGLRNTPAVGIRPSRSQQIARDLQRAATNAESNLRQLLAGVDNLRQMAADIESTDIQNDYDASPDLFSDFLDECDDYEEYPGGPAL</sequence>
<feature type="region of interest" description="Disordered" evidence="2">
    <location>
        <begin position="24"/>
        <end position="46"/>
    </location>
</feature>
<evidence type="ECO:0000256" key="1">
    <source>
        <dbReference type="SAM" id="Coils"/>
    </source>
</evidence>
<accession>A0A1B0FB93</accession>
<feature type="region of interest" description="Disordered" evidence="2">
    <location>
        <begin position="205"/>
        <end position="231"/>
    </location>
</feature>
<evidence type="ECO:0000256" key="2">
    <source>
        <dbReference type="SAM" id="MobiDB-lite"/>
    </source>
</evidence>
<dbReference type="Proteomes" id="UP000092444">
    <property type="component" value="Unassembled WGS sequence"/>
</dbReference>
<dbReference type="AlphaFoldDB" id="A0A1B0FB93"/>
<name>A0A1B0FB93_GLOMM</name>
<keyword evidence="1" id="KW-0175">Coiled coil</keyword>
<feature type="compositionally biased region" description="Polar residues" evidence="2">
    <location>
        <begin position="28"/>
        <end position="37"/>
    </location>
</feature>
<dbReference type="PhylomeDB" id="A0A1B0FB93"/>
<feature type="coiled-coil region" evidence="1">
    <location>
        <begin position="704"/>
        <end position="731"/>
    </location>
</feature>
<keyword evidence="4" id="KW-1185">Reference proteome</keyword>
<evidence type="ECO:0000313" key="3">
    <source>
        <dbReference type="EnsemblMetazoa" id="GMOY000798-PA"/>
    </source>
</evidence>
<reference evidence="3" key="1">
    <citation type="submission" date="2020-05" db="UniProtKB">
        <authorList>
            <consortium name="EnsemblMetazoa"/>
        </authorList>
    </citation>
    <scope>IDENTIFICATION</scope>
    <source>
        <strain evidence="3">Yale</strain>
    </source>
</reference>
<dbReference type="VEuPathDB" id="VectorBase:GMOY000798"/>